<evidence type="ECO:0000313" key="1">
    <source>
        <dbReference type="EMBL" id="GGK33257.1"/>
    </source>
</evidence>
<dbReference type="Proteomes" id="UP000647587">
    <property type="component" value="Unassembled WGS sequence"/>
</dbReference>
<keyword evidence="2" id="KW-1185">Reference proteome</keyword>
<dbReference type="Gene3D" id="1.10.10.10">
    <property type="entry name" value="Winged helix-like DNA-binding domain superfamily/Winged helix DNA-binding domain"/>
    <property type="match status" value="1"/>
</dbReference>
<sequence length="121" mass="13232">MAKSTLKISGFDLVEYKRRTGQQPGFVWMEGKVPRCSNEPEQHADCGMSSSFQSAVAQQVLEFLRQEGQKPHSADELAGLLQRDRGEVDRALEELQGAGLVASEAVTGYGGSDTLWRISTS</sequence>
<reference evidence="2" key="1">
    <citation type="journal article" date="2019" name="Int. J. Syst. Evol. Microbiol.">
        <title>The Global Catalogue of Microorganisms (GCM) 10K type strain sequencing project: providing services to taxonomists for standard genome sequencing and annotation.</title>
        <authorList>
            <consortium name="The Broad Institute Genomics Platform"/>
            <consortium name="The Broad Institute Genome Sequencing Center for Infectious Disease"/>
            <person name="Wu L."/>
            <person name="Ma J."/>
        </authorList>
    </citation>
    <scope>NUCLEOTIDE SEQUENCE [LARGE SCALE GENOMIC DNA]</scope>
    <source>
        <strain evidence="2">JCM 30331</strain>
    </source>
</reference>
<evidence type="ECO:0000313" key="2">
    <source>
        <dbReference type="Proteomes" id="UP000647587"/>
    </source>
</evidence>
<dbReference type="InterPro" id="IPR036388">
    <property type="entry name" value="WH-like_DNA-bd_sf"/>
</dbReference>
<evidence type="ECO:0008006" key="3">
    <source>
        <dbReference type="Google" id="ProtNLM"/>
    </source>
</evidence>
<gene>
    <name evidence="1" type="ORF">GCM10008955_29090</name>
</gene>
<accession>A0ABQ2F2B9</accession>
<proteinExistence type="predicted"/>
<organism evidence="1 2">
    <name type="scientific">Deinococcus malanensis</name>
    <dbReference type="NCBI Taxonomy" id="1706855"/>
    <lineage>
        <taxon>Bacteria</taxon>
        <taxon>Thermotogati</taxon>
        <taxon>Deinococcota</taxon>
        <taxon>Deinococci</taxon>
        <taxon>Deinococcales</taxon>
        <taxon>Deinococcaceae</taxon>
        <taxon>Deinococcus</taxon>
    </lineage>
</organism>
<name>A0ABQ2F2B9_9DEIO</name>
<dbReference type="InterPro" id="IPR036390">
    <property type="entry name" value="WH_DNA-bd_sf"/>
</dbReference>
<protein>
    <recommendedName>
        <fullName evidence="3">MarR family transcriptional regulator</fullName>
    </recommendedName>
</protein>
<dbReference type="EMBL" id="BMPP01000013">
    <property type="protein sequence ID" value="GGK33257.1"/>
    <property type="molecule type" value="Genomic_DNA"/>
</dbReference>
<dbReference type="SUPFAM" id="SSF46785">
    <property type="entry name" value="Winged helix' DNA-binding domain"/>
    <property type="match status" value="1"/>
</dbReference>
<comment type="caution">
    <text evidence="1">The sequence shown here is derived from an EMBL/GenBank/DDBJ whole genome shotgun (WGS) entry which is preliminary data.</text>
</comment>